<dbReference type="KEGG" id="char:122131181"/>
<dbReference type="InterPro" id="IPR013106">
    <property type="entry name" value="Ig_V-set"/>
</dbReference>
<sequence length="375" mass="41405">MDATGRMKRILLLLHILSISGMSSTTMVNISSSVGKDVSLPCAVNSNDTIVVQIQWQKQVGHHQEEQIVIYNPIHGEYKSPGDKGSLRAITNPSSGRPESFHLDLEDLELQDSALYVCDINTFPSGTSRQYVNLQVKGEEDRSTPAHLLTTEVPASLSSRPLERTTPYPTMSSMSSTTMVNISSSVGKDVSLPCAVNSNDTIVVQIQWQKQVGHDQEEQIVIYNPTHGEYKSPGHKGSLRAITNPSSGRPESFHLDLEDLELQDSALYACDINTFPSGTSRQYVNLQVKGEEDRSTPANLPTTTVPASLSPRTLERTTPNPTMSTPASGERYWPFFIRLATLTVLLITGLLCCRYLFQKRSVTPQTPKHTTYQTP</sequence>
<dbReference type="AlphaFoldDB" id="A0A8M1KJQ8"/>
<evidence type="ECO:0000256" key="2">
    <source>
        <dbReference type="SAM" id="Phobius"/>
    </source>
</evidence>
<organism evidence="5 6">
    <name type="scientific">Clupea harengus</name>
    <name type="common">Atlantic herring</name>
    <dbReference type="NCBI Taxonomy" id="7950"/>
    <lineage>
        <taxon>Eukaryota</taxon>
        <taxon>Metazoa</taxon>
        <taxon>Chordata</taxon>
        <taxon>Craniata</taxon>
        <taxon>Vertebrata</taxon>
        <taxon>Euteleostomi</taxon>
        <taxon>Actinopterygii</taxon>
        <taxon>Neopterygii</taxon>
        <taxon>Teleostei</taxon>
        <taxon>Clupei</taxon>
        <taxon>Clupeiformes</taxon>
        <taxon>Clupeoidei</taxon>
        <taxon>Clupeidae</taxon>
        <taxon>Clupea</taxon>
    </lineage>
</organism>
<feature type="signal peptide" evidence="3">
    <location>
        <begin position="1"/>
        <end position="25"/>
    </location>
</feature>
<evidence type="ECO:0000259" key="4">
    <source>
        <dbReference type="PROSITE" id="PS50835"/>
    </source>
</evidence>
<dbReference type="GO" id="GO:0006954">
    <property type="term" value="P:inflammatory response"/>
    <property type="evidence" value="ECO:0007669"/>
    <property type="project" value="TreeGrafter"/>
</dbReference>
<feature type="region of interest" description="Disordered" evidence="1">
    <location>
        <begin position="290"/>
        <end position="325"/>
    </location>
</feature>
<accession>A0A8M1KJQ8</accession>
<keyword evidence="2" id="KW-1133">Transmembrane helix</keyword>
<feature type="transmembrane region" description="Helical" evidence="2">
    <location>
        <begin position="332"/>
        <end position="357"/>
    </location>
</feature>
<evidence type="ECO:0000256" key="3">
    <source>
        <dbReference type="SAM" id="SignalP"/>
    </source>
</evidence>
<dbReference type="InterPro" id="IPR003599">
    <property type="entry name" value="Ig_sub"/>
</dbReference>
<dbReference type="GeneID" id="122131181"/>
<feature type="compositionally biased region" description="Polar residues" evidence="1">
    <location>
        <begin position="296"/>
        <end position="325"/>
    </location>
</feature>
<reference evidence="6" key="1">
    <citation type="submission" date="2025-08" db="UniProtKB">
        <authorList>
            <consortium name="RefSeq"/>
        </authorList>
    </citation>
    <scope>IDENTIFICATION</scope>
</reference>
<evidence type="ECO:0000313" key="6">
    <source>
        <dbReference type="RefSeq" id="XP_042562019.1"/>
    </source>
</evidence>
<name>A0A8M1KJQ8_CLUHA</name>
<evidence type="ECO:0000313" key="5">
    <source>
        <dbReference type="Proteomes" id="UP000515152"/>
    </source>
</evidence>
<keyword evidence="5" id="KW-1185">Reference proteome</keyword>
<dbReference type="SMART" id="SM00409">
    <property type="entry name" value="IG"/>
    <property type="match status" value="2"/>
</dbReference>
<evidence type="ECO:0000256" key="1">
    <source>
        <dbReference type="SAM" id="MobiDB-lite"/>
    </source>
</evidence>
<dbReference type="Proteomes" id="UP000515152">
    <property type="component" value="Unplaced"/>
</dbReference>
<keyword evidence="3" id="KW-0732">Signal</keyword>
<dbReference type="Pfam" id="PF07686">
    <property type="entry name" value="V-set"/>
    <property type="match status" value="2"/>
</dbReference>
<keyword evidence="2" id="KW-0472">Membrane</keyword>
<dbReference type="RefSeq" id="XP_042562019.1">
    <property type="nucleotide sequence ID" value="XM_042706085.1"/>
</dbReference>
<dbReference type="SMART" id="SM00406">
    <property type="entry name" value="IGv"/>
    <property type="match status" value="2"/>
</dbReference>
<dbReference type="InterPro" id="IPR042381">
    <property type="entry name" value="CD96"/>
</dbReference>
<proteinExistence type="predicted"/>
<feature type="domain" description="Ig-like" evidence="4">
    <location>
        <begin position="169"/>
        <end position="287"/>
    </location>
</feature>
<dbReference type="PANTHER" id="PTHR15317">
    <property type="entry name" value="T-CELL SURFACE PROTEIN TACTILE"/>
    <property type="match status" value="1"/>
</dbReference>
<dbReference type="PANTHER" id="PTHR15317:SF1">
    <property type="entry name" value="T-CELL SURFACE PROTEIN TACTILE"/>
    <property type="match status" value="1"/>
</dbReference>
<feature type="domain" description="Ig-like" evidence="4">
    <location>
        <begin position="35"/>
        <end position="135"/>
    </location>
</feature>
<dbReference type="GO" id="GO:0007160">
    <property type="term" value="P:cell-matrix adhesion"/>
    <property type="evidence" value="ECO:0007669"/>
    <property type="project" value="TreeGrafter"/>
</dbReference>
<dbReference type="InterPro" id="IPR007110">
    <property type="entry name" value="Ig-like_dom"/>
</dbReference>
<dbReference type="OrthoDB" id="10012075at2759"/>
<keyword evidence="2" id="KW-0812">Transmembrane</keyword>
<dbReference type="PROSITE" id="PS50835">
    <property type="entry name" value="IG_LIKE"/>
    <property type="match status" value="2"/>
</dbReference>
<protein>
    <submittedName>
        <fullName evidence="6">Nectin-1-like isoform X1</fullName>
    </submittedName>
</protein>
<feature type="chain" id="PRO_5035445600" evidence="3">
    <location>
        <begin position="26"/>
        <end position="375"/>
    </location>
</feature>
<gene>
    <name evidence="6" type="primary">LOC122131181</name>
</gene>